<dbReference type="PANTHER" id="PTHR32487:SF0">
    <property type="entry name" value="3-OXO-DELTA(4,5)-STEROID 5-BETA-REDUCTASE"/>
    <property type="match status" value="1"/>
</dbReference>
<proteinExistence type="predicted"/>
<protein>
    <recommendedName>
        <fullName evidence="1">PRISE-like Rossmann-fold domain-containing protein</fullName>
    </recommendedName>
</protein>
<name>A0A2K8SW75_9NOSO</name>
<dbReference type="CDD" id="cd08948">
    <property type="entry name" value="5beta-POR_like_SDR_a"/>
    <property type="match status" value="1"/>
</dbReference>
<sequence length="383" mass="42687">MPVFFNVSYTKPGNLGLRIAIENFRRHDMDGTALVVGASGIIGSNLARELIANGWTTYGLARNLKKGVEGLRPVAADLLDLASLKTALSDIAPTHIFITTWMRNATEAENVRVNGTMVRNLLDVLSPKDSVQHVALVTGLKHYLGPFDAYARGRSLPETPLREEHPRLDVENFYYAQEDEVYAAAARDGFTWSIHRPHTVIGKAVGNLMNLGTTLAVYAAICKETGRPFRWPGSEAQWKGISDMTDARVLAKHLVWAAKTEAAHNEAFNVVNGDIFRWIWLWGRLADCFGIDPIGFDGTTHPLEAEMANEGAVWREIAKQHGLVEPDLSRLSSAWHTDLDLGRPIEVMTDMSKSRKLGFSVYQKTDESFFDLFEQLRADRLIP</sequence>
<dbReference type="AlphaFoldDB" id="A0A2K8SW75"/>
<dbReference type="Gene3D" id="3.40.50.720">
    <property type="entry name" value="NAD(P)-binding Rossmann-like Domain"/>
    <property type="match status" value="1"/>
</dbReference>
<evidence type="ECO:0000313" key="2">
    <source>
        <dbReference type="EMBL" id="AUB39005.1"/>
    </source>
</evidence>
<dbReference type="SUPFAM" id="SSF51735">
    <property type="entry name" value="NAD(P)-binding Rossmann-fold domains"/>
    <property type="match status" value="1"/>
</dbReference>
<dbReference type="PANTHER" id="PTHR32487">
    <property type="entry name" value="3-OXO-DELTA(4,5)-STEROID 5-BETA-REDUCTASE"/>
    <property type="match status" value="1"/>
</dbReference>
<evidence type="ECO:0000259" key="1">
    <source>
        <dbReference type="Pfam" id="PF22917"/>
    </source>
</evidence>
<evidence type="ECO:0000313" key="3">
    <source>
        <dbReference type="Proteomes" id="UP000232003"/>
    </source>
</evidence>
<gene>
    <name evidence="2" type="ORF">COO91_04987</name>
</gene>
<dbReference type="KEGG" id="nfl:COO91_04987"/>
<dbReference type="InterPro" id="IPR036291">
    <property type="entry name" value="NAD(P)-bd_dom_sf"/>
</dbReference>
<accession>A0A2K8SW75</accession>
<dbReference type="Pfam" id="PF22917">
    <property type="entry name" value="PRISE"/>
    <property type="match status" value="1"/>
</dbReference>
<feature type="domain" description="PRISE-like Rossmann-fold" evidence="1">
    <location>
        <begin position="83"/>
        <end position="383"/>
    </location>
</feature>
<dbReference type="Proteomes" id="UP000232003">
    <property type="component" value="Chromosome"/>
</dbReference>
<dbReference type="InterPro" id="IPR055222">
    <property type="entry name" value="PRISE-like_Rossmann-fold"/>
</dbReference>
<organism evidence="2 3">
    <name type="scientific">Nostoc flagelliforme CCNUN1</name>
    <dbReference type="NCBI Taxonomy" id="2038116"/>
    <lineage>
        <taxon>Bacteria</taxon>
        <taxon>Bacillati</taxon>
        <taxon>Cyanobacteriota</taxon>
        <taxon>Cyanophyceae</taxon>
        <taxon>Nostocales</taxon>
        <taxon>Nostocaceae</taxon>
        <taxon>Nostoc</taxon>
    </lineage>
</organism>
<reference evidence="2 3" key="1">
    <citation type="submission" date="2017-11" db="EMBL/GenBank/DDBJ databases">
        <title>Complete genome of a free-living desiccation-tolerant cyanobacterium and its photosynthetic adaptation to extreme terrestrial habitat.</title>
        <authorList>
            <person name="Shang J."/>
        </authorList>
    </citation>
    <scope>NUCLEOTIDE SEQUENCE [LARGE SCALE GENOMIC DNA]</scope>
    <source>
        <strain evidence="2 3">CCNUN1</strain>
    </source>
</reference>
<keyword evidence="3" id="KW-1185">Reference proteome</keyword>
<dbReference type="EMBL" id="CP024785">
    <property type="protein sequence ID" value="AUB39005.1"/>
    <property type="molecule type" value="Genomic_DNA"/>
</dbReference>